<evidence type="ECO:0000313" key="3">
    <source>
        <dbReference type="Proteomes" id="UP000541583"/>
    </source>
</evidence>
<dbReference type="RefSeq" id="WP_076376674.1">
    <property type="nucleotide sequence ID" value="NZ_FTMG01000014.1"/>
</dbReference>
<evidence type="ECO:0000313" key="4">
    <source>
        <dbReference type="Proteomes" id="UP000548326"/>
    </source>
</evidence>
<dbReference type="Proteomes" id="UP000548326">
    <property type="component" value="Unassembled WGS sequence"/>
</dbReference>
<dbReference type="EMBL" id="JACHCA010000009">
    <property type="protein sequence ID" value="MBB6129329.1"/>
    <property type="molecule type" value="Genomic_DNA"/>
</dbReference>
<organism evidence="2 4">
    <name type="scientific">Mucilaginibacter lappiensis</name>
    <dbReference type="NCBI Taxonomy" id="354630"/>
    <lineage>
        <taxon>Bacteria</taxon>
        <taxon>Pseudomonadati</taxon>
        <taxon>Bacteroidota</taxon>
        <taxon>Sphingobacteriia</taxon>
        <taxon>Sphingobacteriales</taxon>
        <taxon>Sphingobacteriaceae</taxon>
        <taxon>Mucilaginibacter</taxon>
    </lineage>
</organism>
<reference evidence="3 4" key="1">
    <citation type="submission" date="2020-08" db="EMBL/GenBank/DDBJ databases">
        <title>Genomic Encyclopedia of Type Strains, Phase IV (KMG-V): Genome sequencing to study the core and pangenomes of soil and plant-associated prokaryotes.</title>
        <authorList>
            <person name="Whitman W."/>
        </authorList>
    </citation>
    <scope>NUCLEOTIDE SEQUENCE [LARGE SCALE GENOMIC DNA]</scope>
    <source>
        <strain evidence="1 3">ANJLi2</strain>
        <strain evidence="2 4">MP601</strain>
    </source>
</reference>
<proteinExistence type="predicted"/>
<dbReference type="STRING" id="354630.SAMN05421821_114148"/>
<evidence type="ECO:0000313" key="1">
    <source>
        <dbReference type="EMBL" id="MBB6111866.1"/>
    </source>
</evidence>
<name>A0A1N7ELN8_9SPHI</name>
<evidence type="ECO:0000313" key="2">
    <source>
        <dbReference type="EMBL" id="MBB6129329.1"/>
    </source>
</evidence>
<sequence length="91" mass="10403">MILSLPIYRLIKNLRSYFNRTSNTCEVIDDEIIIVNSGSLRGLILEFHYNFCQVKIRGRLNLCIDITRDVSVDVLMRILASHNIISSPPAP</sequence>
<gene>
    <name evidence="2" type="ORF">HDF22_003455</name>
    <name evidence="1" type="ORF">HDF23_004638</name>
</gene>
<protein>
    <submittedName>
        <fullName evidence="2">Uncharacterized protein</fullName>
    </submittedName>
</protein>
<comment type="caution">
    <text evidence="2">The sequence shown here is derived from an EMBL/GenBank/DDBJ whole genome shotgun (WGS) entry which is preliminary data.</text>
</comment>
<dbReference type="EMBL" id="JACHCB010000014">
    <property type="protein sequence ID" value="MBB6111866.1"/>
    <property type="molecule type" value="Genomic_DNA"/>
</dbReference>
<dbReference type="OrthoDB" id="796558at2"/>
<dbReference type="AlphaFoldDB" id="A0A1N7ELN8"/>
<dbReference type="Proteomes" id="UP000541583">
    <property type="component" value="Unassembled WGS sequence"/>
</dbReference>
<accession>A0A1N7ELN8</accession>
<keyword evidence="3" id="KW-1185">Reference proteome</keyword>